<dbReference type="GO" id="GO:0003677">
    <property type="term" value="F:DNA binding"/>
    <property type="evidence" value="ECO:0007669"/>
    <property type="project" value="UniProtKB-KW"/>
</dbReference>
<dbReference type="Gene3D" id="1.10.10.10">
    <property type="entry name" value="Winged helix-like DNA-binding domain superfamily/Winged helix DNA-binding domain"/>
    <property type="match status" value="1"/>
</dbReference>
<evidence type="ECO:0000259" key="1">
    <source>
        <dbReference type="Pfam" id="PF01726"/>
    </source>
</evidence>
<proteinExistence type="predicted"/>
<evidence type="ECO:0000313" key="2">
    <source>
        <dbReference type="EMBL" id="MDX6042623.1"/>
    </source>
</evidence>
<sequence>MAQKTPPQFNGYLVCPHEHARLSSRPDQTLKLTSRQQQVFDVLVKYVDEHRYPPNRQELAGLLHLSSPNAAEDHLKALDRKGYLTLIKGKTRGITINIRARDCIATQLLRELVSEEPGARERALAFIEGEGGSL</sequence>
<organism evidence="2 3">
    <name type="scientific">Scandinavium lactucae</name>
    <dbReference type="NCBI Taxonomy" id="3095028"/>
    <lineage>
        <taxon>Bacteria</taxon>
        <taxon>Pseudomonadati</taxon>
        <taxon>Pseudomonadota</taxon>
        <taxon>Gammaproteobacteria</taxon>
        <taxon>Enterobacterales</taxon>
        <taxon>Enterobacteriaceae</taxon>
        <taxon>Scandinavium</taxon>
    </lineage>
</organism>
<dbReference type="RefSeq" id="WP_319786980.1">
    <property type="nucleotide sequence ID" value="NZ_JAWXRD010000040.1"/>
</dbReference>
<dbReference type="EMBL" id="JAWXRD010000040">
    <property type="protein sequence ID" value="MDX6042623.1"/>
    <property type="molecule type" value="Genomic_DNA"/>
</dbReference>
<dbReference type="InterPro" id="IPR006199">
    <property type="entry name" value="LexA_DNA-bd_dom"/>
</dbReference>
<evidence type="ECO:0000313" key="3">
    <source>
        <dbReference type="Proteomes" id="UP001275664"/>
    </source>
</evidence>
<reference evidence="2 3" key="1">
    <citation type="submission" date="2023-11" db="EMBL/GenBank/DDBJ databases">
        <title>Scandinavium wanjuensis sp. nov., isolated from lettuce South Korea.</title>
        <authorList>
            <person name="Park J."/>
            <person name="Park S."/>
            <person name="Oh K.K."/>
            <person name="Cho G.S."/>
            <person name="Franz C.M.A.P."/>
        </authorList>
    </citation>
    <scope>NUCLEOTIDE SEQUENCE [LARGE SCALE GENOMIC DNA]</scope>
    <source>
        <strain evidence="2 3">V105_6</strain>
    </source>
</reference>
<protein>
    <submittedName>
        <fullName evidence="2">DNA-binding protein</fullName>
    </submittedName>
</protein>
<name>A0ABU4QWI5_9ENTR</name>
<accession>A0ABU4QWI5</accession>
<dbReference type="InterPro" id="IPR036388">
    <property type="entry name" value="WH-like_DNA-bd_sf"/>
</dbReference>
<dbReference type="Pfam" id="PF01726">
    <property type="entry name" value="LexA_DNA_bind"/>
    <property type="match status" value="1"/>
</dbReference>
<feature type="domain" description="LexA repressor DNA-binding" evidence="1">
    <location>
        <begin position="31"/>
        <end position="93"/>
    </location>
</feature>
<gene>
    <name evidence="2" type="ORF">SIK69_20745</name>
</gene>
<keyword evidence="3" id="KW-1185">Reference proteome</keyword>
<keyword evidence="2" id="KW-0238">DNA-binding</keyword>
<dbReference type="SUPFAM" id="SSF46785">
    <property type="entry name" value="Winged helix' DNA-binding domain"/>
    <property type="match status" value="1"/>
</dbReference>
<dbReference type="InterPro" id="IPR036390">
    <property type="entry name" value="WH_DNA-bd_sf"/>
</dbReference>
<dbReference type="Proteomes" id="UP001275664">
    <property type="component" value="Unassembled WGS sequence"/>
</dbReference>
<comment type="caution">
    <text evidence="2">The sequence shown here is derived from an EMBL/GenBank/DDBJ whole genome shotgun (WGS) entry which is preliminary data.</text>
</comment>